<feature type="compositionally biased region" description="Polar residues" evidence="1">
    <location>
        <begin position="282"/>
        <end position="302"/>
    </location>
</feature>
<evidence type="ECO:0000313" key="3">
    <source>
        <dbReference type="Proteomes" id="UP000095751"/>
    </source>
</evidence>
<dbReference type="KEGG" id="fcy:FRACYDRAFT_242417"/>
<evidence type="ECO:0000256" key="1">
    <source>
        <dbReference type="SAM" id="MobiDB-lite"/>
    </source>
</evidence>
<organism evidence="2 3">
    <name type="scientific">Fragilariopsis cylindrus CCMP1102</name>
    <dbReference type="NCBI Taxonomy" id="635003"/>
    <lineage>
        <taxon>Eukaryota</taxon>
        <taxon>Sar</taxon>
        <taxon>Stramenopiles</taxon>
        <taxon>Ochrophyta</taxon>
        <taxon>Bacillariophyta</taxon>
        <taxon>Bacillariophyceae</taxon>
        <taxon>Bacillariophycidae</taxon>
        <taxon>Bacillariales</taxon>
        <taxon>Bacillariaceae</taxon>
        <taxon>Fragilariopsis</taxon>
    </lineage>
</organism>
<feature type="region of interest" description="Disordered" evidence="1">
    <location>
        <begin position="68"/>
        <end position="100"/>
    </location>
</feature>
<proteinExistence type="predicted"/>
<dbReference type="InParanoid" id="A0A1E7F897"/>
<dbReference type="AlphaFoldDB" id="A0A1E7F897"/>
<gene>
    <name evidence="2" type="ORF">FRACYDRAFT_242417</name>
</gene>
<feature type="compositionally biased region" description="Low complexity" evidence="1">
    <location>
        <begin position="247"/>
        <end position="266"/>
    </location>
</feature>
<feature type="compositionally biased region" description="Basic and acidic residues" evidence="1">
    <location>
        <begin position="322"/>
        <end position="335"/>
    </location>
</feature>
<dbReference type="OrthoDB" id="49499at2759"/>
<reference evidence="2 3" key="1">
    <citation type="submission" date="2016-09" db="EMBL/GenBank/DDBJ databases">
        <title>Extensive genetic diversity and differential bi-allelic expression allows diatom success in the polar Southern Ocean.</title>
        <authorList>
            <consortium name="DOE Joint Genome Institute"/>
            <person name="Mock T."/>
            <person name="Otillar R.P."/>
            <person name="Strauss J."/>
            <person name="Dupont C."/>
            <person name="Frickenhaus S."/>
            <person name="Maumus F."/>
            <person name="Mcmullan M."/>
            <person name="Sanges R."/>
            <person name="Schmutz J."/>
            <person name="Toseland A."/>
            <person name="Valas R."/>
            <person name="Veluchamy A."/>
            <person name="Ward B.J."/>
            <person name="Allen A."/>
            <person name="Barry K."/>
            <person name="Falciatore A."/>
            <person name="Ferrante M."/>
            <person name="Fortunato A.E."/>
            <person name="Gloeckner G."/>
            <person name="Gruber A."/>
            <person name="Hipkin R."/>
            <person name="Janech M."/>
            <person name="Kroth P."/>
            <person name="Leese F."/>
            <person name="Lindquist E."/>
            <person name="Lyon B.R."/>
            <person name="Martin J."/>
            <person name="Mayer C."/>
            <person name="Parker M."/>
            <person name="Quesneville H."/>
            <person name="Raymond J."/>
            <person name="Uhlig C."/>
            <person name="Valentin K.U."/>
            <person name="Worden A.Z."/>
            <person name="Armbrust E.V."/>
            <person name="Bowler C."/>
            <person name="Green B."/>
            <person name="Moulton V."/>
            <person name="Van Oosterhout C."/>
            <person name="Grigoriev I."/>
        </authorList>
    </citation>
    <scope>NUCLEOTIDE SEQUENCE [LARGE SCALE GENOMIC DNA]</scope>
    <source>
        <strain evidence="2 3">CCMP1102</strain>
    </source>
</reference>
<feature type="compositionally biased region" description="Low complexity" evidence="1">
    <location>
        <begin position="75"/>
        <end position="97"/>
    </location>
</feature>
<protein>
    <submittedName>
        <fullName evidence="2">Uncharacterized protein</fullName>
    </submittedName>
</protein>
<sequence>MPTRDSATATFSGEEFDARPAVTLKLGKKRTDELTIADGDTWDEYLAVCEKADTRASTTTSGALSFFGKKKKKTGNSNKKGSTSSSSSATTNNNNLTIRSYFQNRRTGKKVWDEPPSGASKIVPASEEMRRMADIQLGDLYVATATIGADNTNIGGIGNGGTGIDDIHSYDVYGDNNNDGSNSTMNSNHISKKKSFVNGLFRRSGTDKKKGQPNVGGDAGDSANSSRRIRYKPDSNLAMNGDAVRGNNSSTRSSSNSNSSSNNRNTLNDRQLQEAIARSITDSHTGSHNHSADGGNNMSSYNETEDETLRRILEESNETEDETLRRVLEESRLEANSKPTATTTDHRNVRRR</sequence>
<accession>A0A1E7F897</accession>
<feature type="region of interest" description="Disordered" evidence="1">
    <location>
        <begin position="282"/>
        <end position="352"/>
    </location>
</feature>
<dbReference type="EMBL" id="KV784361">
    <property type="protein sequence ID" value="OEU14063.1"/>
    <property type="molecule type" value="Genomic_DNA"/>
</dbReference>
<keyword evidence="3" id="KW-1185">Reference proteome</keyword>
<feature type="region of interest" description="Disordered" evidence="1">
    <location>
        <begin position="203"/>
        <end position="267"/>
    </location>
</feature>
<name>A0A1E7F897_9STRA</name>
<evidence type="ECO:0000313" key="2">
    <source>
        <dbReference type="EMBL" id="OEU14063.1"/>
    </source>
</evidence>
<dbReference type="Proteomes" id="UP000095751">
    <property type="component" value="Unassembled WGS sequence"/>
</dbReference>